<gene>
    <name evidence="2" type="ORF">Sradi_3594300</name>
</gene>
<dbReference type="InterPro" id="IPR002156">
    <property type="entry name" value="RNaseH_domain"/>
</dbReference>
<protein>
    <submittedName>
        <fullName evidence="2">Ribonuclease HI</fullName>
    </submittedName>
</protein>
<dbReference type="EMBL" id="JACGWJ010000015">
    <property type="protein sequence ID" value="KAL0367042.1"/>
    <property type="molecule type" value="Genomic_DNA"/>
</dbReference>
<dbReference type="InterPro" id="IPR043128">
    <property type="entry name" value="Rev_trsase/Diguanyl_cyclase"/>
</dbReference>
<dbReference type="GO" id="GO:0003676">
    <property type="term" value="F:nucleic acid binding"/>
    <property type="evidence" value="ECO:0007669"/>
    <property type="project" value="InterPro"/>
</dbReference>
<dbReference type="Gene3D" id="3.30.420.10">
    <property type="entry name" value="Ribonuclease H-like superfamily/Ribonuclease H"/>
    <property type="match status" value="1"/>
</dbReference>
<comment type="caution">
    <text evidence="2">The sequence shown here is derived from an EMBL/GenBank/DDBJ whole genome shotgun (WGS) entry which is preliminary data.</text>
</comment>
<dbReference type="Pfam" id="PF13456">
    <property type="entry name" value="RVT_3"/>
    <property type="match status" value="1"/>
</dbReference>
<dbReference type="AlphaFoldDB" id="A0AAW2QGQ5"/>
<evidence type="ECO:0000313" key="2">
    <source>
        <dbReference type="EMBL" id="KAL0367042.1"/>
    </source>
</evidence>
<name>A0AAW2QGQ5_SESRA</name>
<reference evidence="2" key="1">
    <citation type="submission" date="2020-06" db="EMBL/GenBank/DDBJ databases">
        <authorList>
            <person name="Li T."/>
            <person name="Hu X."/>
            <person name="Zhang T."/>
            <person name="Song X."/>
            <person name="Zhang H."/>
            <person name="Dai N."/>
            <person name="Sheng W."/>
            <person name="Hou X."/>
            <person name="Wei L."/>
        </authorList>
    </citation>
    <scope>NUCLEOTIDE SEQUENCE</scope>
    <source>
        <strain evidence="2">G02</strain>
        <tissue evidence="2">Leaf</tissue>
    </source>
</reference>
<feature type="domain" description="RNase H type-1" evidence="1">
    <location>
        <begin position="124"/>
        <end position="253"/>
    </location>
</feature>
<dbReference type="PROSITE" id="PS50879">
    <property type="entry name" value="RNASE_H_1"/>
    <property type="match status" value="1"/>
</dbReference>
<dbReference type="SUPFAM" id="SSF56672">
    <property type="entry name" value="DNA/RNA polymerases"/>
    <property type="match status" value="1"/>
</dbReference>
<organism evidence="2">
    <name type="scientific">Sesamum radiatum</name>
    <name type="common">Black benniseed</name>
    <dbReference type="NCBI Taxonomy" id="300843"/>
    <lineage>
        <taxon>Eukaryota</taxon>
        <taxon>Viridiplantae</taxon>
        <taxon>Streptophyta</taxon>
        <taxon>Embryophyta</taxon>
        <taxon>Tracheophyta</taxon>
        <taxon>Spermatophyta</taxon>
        <taxon>Magnoliopsida</taxon>
        <taxon>eudicotyledons</taxon>
        <taxon>Gunneridae</taxon>
        <taxon>Pentapetalae</taxon>
        <taxon>asterids</taxon>
        <taxon>lamiids</taxon>
        <taxon>Lamiales</taxon>
        <taxon>Pedaliaceae</taxon>
        <taxon>Sesamum</taxon>
    </lineage>
</organism>
<dbReference type="Gene3D" id="3.30.70.270">
    <property type="match status" value="1"/>
</dbReference>
<dbReference type="PANTHER" id="PTHR48475:SF2">
    <property type="entry name" value="RIBONUCLEASE H"/>
    <property type="match status" value="1"/>
</dbReference>
<dbReference type="InterPro" id="IPR036397">
    <property type="entry name" value="RNaseH_sf"/>
</dbReference>
<accession>A0AAW2QGQ5</accession>
<reference evidence="2" key="2">
    <citation type="journal article" date="2024" name="Plant">
        <title>Genomic evolution and insights into agronomic trait innovations of Sesamum species.</title>
        <authorList>
            <person name="Miao H."/>
            <person name="Wang L."/>
            <person name="Qu L."/>
            <person name="Liu H."/>
            <person name="Sun Y."/>
            <person name="Le M."/>
            <person name="Wang Q."/>
            <person name="Wei S."/>
            <person name="Zheng Y."/>
            <person name="Lin W."/>
            <person name="Duan Y."/>
            <person name="Cao H."/>
            <person name="Xiong S."/>
            <person name="Wang X."/>
            <person name="Wei L."/>
            <person name="Li C."/>
            <person name="Ma Q."/>
            <person name="Ju M."/>
            <person name="Zhao R."/>
            <person name="Li G."/>
            <person name="Mu C."/>
            <person name="Tian Q."/>
            <person name="Mei H."/>
            <person name="Zhang T."/>
            <person name="Gao T."/>
            <person name="Zhang H."/>
        </authorList>
    </citation>
    <scope>NUCLEOTIDE SEQUENCE</scope>
    <source>
        <strain evidence="2">G02</strain>
    </source>
</reference>
<sequence length="394" mass="44208">MKLKPAKCAFGVRSGKFIGYLVIEKGIGVNPEKTRAIQDMKPPANLDEVQRLAGCIVALSRLISRSAEWSLPFFKALRKNKGFVWDEKCQHAFQDLKTYLAQLPLLTKPVPGETIYLYLAAVPQAGSWPLHADGSSTLTGSRAGVVLTSPKGDELEYALHFDFKASNNKAEYEALIVAIKIALDTGAEDLIAYTDSQLVTKHIEGEYEVKEERMKGYLQEIGELTSSLRSFQLYQIPRMENTKVDYLAQLASSMVNCNTRNITDTSGRPSRKMRLAGPEDGGKIQDWCEQGIQQCFTSIAHPQATRAEAVIPAEAGLETFRIQHYEQENNYHLMKANLDLIEEVRENAQVHMERYKQKIVTAYNGRVRRREFQVGDLVLQRVSALEPVGKLSPN</sequence>
<evidence type="ECO:0000259" key="1">
    <source>
        <dbReference type="PROSITE" id="PS50879"/>
    </source>
</evidence>
<dbReference type="CDD" id="cd09279">
    <property type="entry name" value="RNase_HI_like"/>
    <property type="match status" value="1"/>
</dbReference>
<dbReference type="PANTHER" id="PTHR48475">
    <property type="entry name" value="RIBONUCLEASE H"/>
    <property type="match status" value="1"/>
</dbReference>
<proteinExistence type="predicted"/>
<dbReference type="InterPro" id="IPR043502">
    <property type="entry name" value="DNA/RNA_pol_sf"/>
</dbReference>
<dbReference type="GO" id="GO:0004523">
    <property type="term" value="F:RNA-DNA hybrid ribonuclease activity"/>
    <property type="evidence" value="ECO:0007669"/>
    <property type="project" value="InterPro"/>
</dbReference>